<organism evidence="2 3">
    <name type="scientific">Halomonas korlensis</name>
    <dbReference type="NCBI Taxonomy" id="463301"/>
    <lineage>
        <taxon>Bacteria</taxon>
        <taxon>Pseudomonadati</taxon>
        <taxon>Pseudomonadota</taxon>
        <taxon>Gammaproteobacteria</taxon>
        <taxon>Oceanospirillales</taxon>
        <taxon>Halomonadaceae</taxon>
        <taxon>Halomonas</taxon>
    </lineage>
</organism>
<dbReference type="InterPro" id="IPR011969">
    <property type="entry name" value="Clan_AA_Asp_peptidase_C"/>
</dbReference>
<dbReference type="GO" id="GO:0006508">
    <property type="term" value="P:proteolysis"/>
    <property type="evidence" value="ECO:0007669"/>
    <property type="project" value="UniProtKB-KW"/>
</dbReference>
<dbReference type="NCBIfam" id="TIGR02281">
    <property type="entry name" value="clan_AA_DTGA"/>
    <property type="match status" value="1"/>
</dbReference>
<reference evidence="3" key="1">
    <citation type="submission" date="2016-10" db="EMBL/GenBank/DDBJ databases">
        <authorList>
            <person name="Varghese N."/>
            <person name="Submissions S."/>
        </authorList>
    </citation>
    <scope>NUCLEOTIDE SEQUENCE [LARGE SCALE GENOMIC DNA]</scope>
    <source>
        <strain evidence="3">CGMCC 1.6981</strain>
    </source>
</reference>
<protein>
    <submittedName>
        <fullName evidence="2">Aspartyl protease family protein</fullName>
    </submittedName>
</protein>
<gene>
    <name evidence="2" type="ORF">SAMN04487955_10626</name>
</gene>
<dbReference type="CDD" id="cd05483">
    <property type="entry name" value="retropepsin_like_bacteria"/>
    <property type="match status" value="1"/>
</dbReference>
<dbReference type="Pfam" id="PF13975">
    <property type="entry name" value="gag-asp_proteas"/>
    <property type="match status" value="1"/>
</dbReference>
<keyword evidence="3" id="KW-1185">Reference proteome</keyword>
<dbReference type="PROSITE" id="PS00141">
    <property type="entry name" value="ASP_PROTEASE"/>
    <property type="match status" value="1"/>
</dbReference>
<dbReference type="GO" id="GO:0004190">
    <property type="term" value="F:aspartic-type endopeptidase activity"/>
    <property type="evidence" value="ECO:0007669"/>
    <property type="project" value="InterPro"/>
</dbReference>
<dbReference type="RefSeq" id="WP_089795613.1">
    <property type="nucleotide sequence ID" value="NZ_FPBP01000006.1"/>
</dbReference>
<dbReference type="SUPFAM" id="SSF50630">
    <property type="entry name" value="Acid proteases"/>
    <property type="match status" value="1"/>
</dbReference>
<evidence type="ECO:0000313" key="2">
    <source>
        <dbReference type="EMBL" id="SFU67944.1"/>
    </source>
</evidence>
<dbReference type="STRING" id="463301.SAMN04487955_10626"/>
<evidence type="ECO:0000313" key="3">
    <source>
        <dbReference type="Proteomes" id="UP000198693"/>
    </source>
</evidence>
<keyword evidence="2" id="KW-0645">Protease</keyword>
<keyword evidence="1" id="KW-1133">Transmembrane helix</keyword>
<keyword evidence="1" id="KW-0812">Transmembrane</keyword>
<dbReference type="Gene3D" id="2.40.70.10">
    <property type="entry name" value="Acid Proteases"/>
    <property type="match status" value="1"/>
</dbReference>
<proteinExistence type="predicted"/>
<dbReference type="OrthoDB" id="185963at2"/>
<dbReference type="Proteomes" id="UP000198693">
    <property type="component" value="Unassembled WGS sequence"/>
</dbReference>
<dbReference type="InterPro" id="IPR001969">
    <property type="entry name" value="Aspartic_peptidase_AS"/>
</dbReference>
<sequence length="174" mass="19094">MSEERSTRRTGLGMMLLFWMLFLGTGSWWFHDYLENQRNPNAHLVNAVSGEGEPVVLERNRSGHFVATGRINGEPVDFLLDTGATYVAVPGDLAERLGLASNGSAWFNTANGRVRGELTTLDEVSLGGFSASQVRGSISPGMDGDTALLGMSFLNRFDIEIRDSQMMLLPPQRN</sequence>
<dbReference type="EMBL" id="FPBP01000006">
    <property type="protein sequence ID" value="SFU67944.1"/>
    <property type="molecule type" value="Genomic_DNA"/>
</dbReference>
<accession>A0A1I7I4X0</accession>
<dbReference type="InterPro" id="IPR034122">
    <property type="entry name" value="Retropepsin-like_bacterial"/>
</dbReference>
<dbReference type="InterPro" id="IPR021109">
    <property type="entry name" value="Peptidase_aspartic_dom_sf"/>
</dbReference>
<keyword evidence="1" id="KW-0472">Membrane</keyword>
<keyword evidence="2" id="KW-0378">Hydrolase</keyword>
<dbReference type="AlphaFoldDB" id="A0A1I7I4X0"/>
<name>A0A1I7I4X0_9GAMM</name>
<feature type="transmembrane region" description="Helical" evidence="1">
    <location>
        <begin position="12"/>
        <end position="30"/>
    </location>
</feature>
<evidence type="ECO:0000256" key="1">
    <source>
        <dbReference type="SAM" id="Phobius"/>
    </source>
</evidence>